<evidence type="ECO:0000313" key="1">
    <source>
        <dbReference type="EMBL" id="QEC48298.1"/>
    </source>
</evidence>
<dbReference type="AlphaFoldDB" id="A0A5B8U638"/>
<name>A0A5B8U638_9ACTN</name>
<dbReference type="KEGG" id="bsol:FSW04_12450"/>
<sequence>MSTTSTPDSGTKDRTYDVIAVTHLCLEHVWRLDRYAADAERDGDAELADLFRRMQDHSRRGAEECKAMLTQRLTG</sequence>
<keyword evidence="2" id="KW-1185">Reference proteome</keyword>
<gene>
    <name evidence="1" type="ORF">FSW04_12450</name>
</gene>
<protein>
    <recommendedName>
        <fullName evidence="3">DUF892 family protein</fullName>
    </recommendedName>
</protein>
<proteinExistence type="predicted"/>
<dbReference type="EMBL" id="CP042430">
    <property type="protein sequence ID" value="QEC48298.1"/>
    <property type="molecule type" value="Genomic_DNA"/>
</dbReference>
<dbReference type="OrthoDB" id="495805at2"/>
<organism evidence="1 2">
    <name type="scientific">Baekduia soli</name>
    <dbReference type="NCBI Taxonomy" id="496014"/>
    <lineage>
        <taxon>Bacteria</taxon>
        <taxon>Bacillati</taxon>
        <taxon>Actinomycetota</taxon>
        <taxon>Thermoleophilia</taxon>
        <taxon>Solirubrobacterales</taxon>
        <taxon>Baekduiaceae</taxon>
        <taxon>Baekduia</taxon>
    </lineage>
</organism>
<accession>A0A5B8U638</accession>
<evidence type="ECO:0000313" key="2">
    <source>
        <dbReference type="Proteomes" id="UP000321805"/>
    </source>
</evidence>
<evidence type="ECO:0008006" key="3">
    <source>
        <dbReference type="Google" id="ProtNLM"/>
    </source>
</evidence>
<dbReference type="RefSeq" id="WP_146919682.1">
    <property type="nucleotide sequence ID" value="NZ_CP042430.1"/>
</dbReference>
<reference evidence="1 2" key="1">
    <citation type="journal article" date="2018" name="J. Microbiol.">
        <title>Baekduia soli gen. nov., sp. nov., a novel bacterium isolated from the soil of Baekdu Mountain and proposal of a novel family name, Baekduiaceae fam. nov.</title>
        <authorList>
            <person name="An D.S."/>
            <person name="Siddiqi M.Z."/>
            <person name="Kim K.H."/>
            <person name="Yu H.S."/>
            <person name="Im W.T."/>
        </authorList>
    </citation>
    <scope>NUCLEOTIDE SEQUENCE [LARGE SCALE GENOMIC DNA]</scope>
    <source>
        <strain evidence="1 2">BR7-21</strain>
    </source>
</reference>
<dbReference type="Proteomes" id="UP000321805">
    <property type="component" value="Chromosome"/>
</dbReference>